<reference evidence="2" key="1">
    <citation type="submission" date="2019-06" db="EMBL/GenBank/DDBJ databases">
        <authorList>
            <consortium name="Wellcome Sanger Institute Data Sharing"/>
        </authorList>
    </citation>
    <scope>NUCLEOTIDE SEQUENCE [LARGE SCALE GENOMIC DNA]</scope>
</reference>
<organism evidence="2 3">
    <name type="scientific">Salarias fasciatus</name>
    <name type="common">Jewelled blenny</name>
    <name type="synonym">Blennius fasciatus</name>
    <dbReference type="NCBI Taxonomy" id="181472"/>
    <lineage>
        <taxon>Eukaryota</taxon>
        <taxon>Metazoa</taxon>
        <taxon>Chordata</taxon>
        <taxon>Craniata</taxon>
        <taxon>Vertebrata</taxon>
        <taxon>Euteleostomi</taxon>
        <taxon>Actinopterygii</taxon>
        <taxon>Neopterygii</taxon>
        <taxon>Teleostei</taxon>
        <taxon>Neoteleostei</taxon>
        <taxon>Acanthomorphata</taxon>
        <taxon>Ovalentaria</taxon>
        <taxon>Blenniimorphae</taxon>
        <taxon>Blenniiformes</taxon>
        <taxon>Blennioidei</taxon>
        <taxon>Blenniidae</taxon>
        <taxon>Salariinae</taxon>
        <taxon>Salarias</taxon>
    </lineage>
</organism>
<evidence type="ECO:0000313" key="2">
    <source>
        <dbReference type="Ensembl" id="ENSSFAP00005007226.1"/>
    </source>
</evidence>
<evidence type="ECO:0000313" key="3">
    <source>
        <dbReference type="Proteomes" id="UP000472267"/>
    </source>
</evidence>
<dbReference type="FunCoup" id="A0A672FJV2">
    <property type="interactions" value="534"/>
</dbReference>
<evidence type="ECO:0008006" key="4">
    <source>
        <dbReference type="Google" id="ProtNLM"/>
    </source>
</evidence>
<reference evidence="2" key="3">
    <citation type="submission" date="2025-09" db="UniProtKB">
        <authorList>
            <consortium name="Ensembl"/>
        </authorList>
    </citation>
    <scope>IDENTIFICATION</scope>
</reference>
<dbReference type="PANTHER" id="PTHR16058:SF4">
    <property type="entry name" value="DOUBLE ZINC RIBBON AND ANKYRIN REPEAT-CONTAINING PROTEIN 1"/>
    <property type="match status" value="1"/>
</dbReference>
<dbReference type="InParanoid" id="A0A672FJV2"/>
<dbReference type="OMA" id="HINTNTP"/>
<reference evidence="2" key="2">
    <citation type="submission" date="2025-08" db="UniProtKB">
        <authorList>
            <consortium name="Ensembl"/>
        </authorList>
    </citation>
    <scope>IDENTIFICATION</scope>
</reference>
<dbReference type="InterPro" id="IPR052481">
    <property type="entry name" value="DZAN1"/>
</dbReference>
<dbReference type="PANTHER" id="PTHR16058">
    <property type="entry name" value="DOUBLE ZINC RIBBON AND ANKYRIN REPEAT-CONTAINING PROTEIN 1"/>
    <property type="match status" value="1"/>
</dbReference>
<dbReference type="Pfam" id="PF13287">
    <property type="entry name" value="Fn3_assoc"/>
    <property type="match status" value="1"/>
</dbReference>
<protein>
    <recommendedName>
        <fullName evidence="4">Double zinc ribbon and ankyrin repeat domains 1</fullName>
    </recommendedName>
</protein>
<dbReference type="AlphaFoldDB" id="A0A672FJV2"/>
<dbReference type="GO" id="GO:0042462">
    <property type="term" value="P:eye photoreceptor cell development"/>
    <property type="evidence" value="ECO:0007669"/>
    <property type="project" value="TreeGrafter"/>
</dbReference>
<accession>A0A672FJV2</accession>
<name>A0A672FJV2_SALFA</name>
<dbReference type="InterPro" id="IPR026876">
    <property type="entry name" value="Fn3_assoc_repeat"/>
</dbReference>
<dbReference type="Ensembl" id="ENSSFAT00005007602.1">
    <property type="protein sequence ID" value="ENSSFAP00005007226.1"/>
    <property type="gene ID" value="ENSSFAG00005004296.1"/>
</dbReference>
<keyword evidence="3" id="KW-1185">Reference proteome</keyword>
<dbReference type="Proteomes" id="UP000472267">
    <property type="component" value="Chromosome 6"/>
</dbReference>
<sequence length="517" mass="56462">MAAGAVSAPLIIPIIHPPAQRAKNHIDTNTPVSIQSEGAVIFFTLDGSKPVMVRGQRRAADTTKKYTEAIMLPAGRTVRAVAITSDGRQSSVVTKVFLVDLVDSGQNVQQVTKPGCCLTPGHLLQIVANASPPAGPRFLNARFGSEPMATSQMQCPNPSVPSTLLPQCPQCDSMRLSDPCSGFCADCGAFIPPRPAQRPPPAEGRQVWRSLLSSPVWSCARGGRVTHTGHTQHEVYRIALCVCCLQDHVVCVCCGTGNPVHISTCVTCESDLHQVTTTTRPHSEIASEDRKCFSSICRQMKESEARDGTCKCGPALRCVMCWRCGASGSLNAHFCAYCGVCLLQPDATWREVPSTGTASNEKEAPPTVDQHTQTVGLYYPSATKLQRKEQQEVLRLNRELTGRDQRPPQSAISPGRGFWRKQLDHVCAHLRSYAQNHASFRAVLGEPRLGRVCLAQPLLTLRRALWLTVSAVSLRWSLRWSGRTSSLSIFVCLIWRGSVLLICSVHWTRDVSTGSYR</sequence>
<evidence type="ECO:0000256" key="1">
    <source>
        <dbReference type="SAM" id="MobiDB-lite"/>
    </source>
</evidence>
<proteinExistence type="predicted"/>
<feature type="region of interest" description="Disordered" evidence="1">
    <location>
        <begin position="353"/>
        <end position="373"/>
    </location>
</feature>